<organism evidence="1 2">
    <name type="scientific">Ectobacillus ponti</name>
    <dbReference type="NCBI Taxonomy" id="2961894"/>
    <lineage>
        <taxon>Bacteria</taxon>
        <taxon>Bacillati</taxon>
        <taxon>Bacillota</taxon>
        <taxon>Bacilli</taxon>
        <taxon>Bacillales</taxon>
        <taxon>Bacillaceae</taxon>
        <taxon>Ectobacillus</taxon>
    </lineage>
</organism>
<dbReference type="Proteomes" id="UP001156102">
    <property type="component" value="Unassembled WGS sequence"/>
</dbReference>
<proteinExistence type="predicted"/>
<reference evidence="1" key="1">
    <citation type="submission" date="2022-07" db="EMBL/GenBank/DDBJ databases">
        <authorList>
            <person name="Li W.-J."/>
            <person name="Deng Q.-Q."/>
        </authorList>
    </citation>
    <scope>NUCLEOTIDE SEQUENCE</scope>
    <source>
        <strain evidence="1">SYSU M60031</strain>
    </source>
</reference>
<evidence type="ECO:0000313" key="2">
    <source>
        <dbReference type="Proteomes" id="UP001156102"/>
    </source>
</evidence>
<comment type="caution">
    <text evidence="1">The sequence shown here is derived from an EMBL/GenBank/DDBJ whole genome shotgun (WGS) entry which is preliminary data.</text>
</comment>
<dbReference type="EMBL" id="JANCLT010000004">
    <property type="protein sequence ID" value="MCP8968824.1"/>
    <property type="molecule type" value="Genomic_DNA"/>
</dbReference>
<name>A0AA41X8U7_9BACI</name>
<protein>
    <submittedName>
        <fullName evidence="1">Uncharacterized protein</fullName>
    </submittedName>
</protein>
<keyword evidence="2" id="KW-1185">Reference proteome</keyword>
<evidence type="ECO:0000313" key="1">
    <source>
        <dbReference type="EMBL" id="MCP8968824.1"/>
    </source>
</evidence>
<dbReference type="RefSeq" id="WP_254758738.1">
    <property type="nucleotide sequence ID" value="NZ_JANCLT010000004.1"/>
</dbReference>
<sequence length="74" mass="8691">MICCEWQSFATEAETYTRDKFENIIGDKFEAMLVDDQGFPSYIWTANFVCIVTKRSKIVEEVEFRTIPRNPVCE</sequence>
<gene>
    <name evidence="1" type="ORF">NK662_09765</name>
</gene>
<accession>A0AA41X8U7</accession>
<dbReference type="AlphaFoldDB" id="A0AA41X8U7"/>